<dbReference type="InterPro" id="IPR004827">
    <property type="entry name" value="bZIP"/>
</dbReference>
<comment type="caution">
    <text evidence="3">The sequence shown here is derived from an EMBL/GenBank/DDBJ whole genome shotgun (WGS) entry which is preliminary data.</text>
</comment>
<name>A0ABR0J9K4_9EURO</name>
<keyword evidence="4" id="KW-1185">Reference proteome</keyword>
<gene>
    <name evidence="3" type="ORF">LTR69_006010</name>
</gene>
<organism evidence="3 4">
    <name type="scientific">Exophiala sideris</name>
    <dbReference type="NCBI Taxonomy" id="1016849"/>
    <lineage>
        <taxon>Eukaryota</taxon>
        <taxon>Fungi</taxon>
        <taxon>Dikarya</taxon>
        <taxon>Ascomycota</taxon>
        <taxon>Pezizomycotina</taxon>
        <taxon>Eurotiomycetes</taxon>
        <taxon>Chaetothyriomycetidae</taxon>
        <taxon>Chaetothyriales</taxon>
        <taxon>Herpotrichiellaceae</taxon>
        <taxon>Exophiala</taxon>
    </lineage>
</organism>
<sequence length="720" mass="78667">MILSSAAPGDGATHLSYSLLSRAPMNSWFPDVRSENMVPVSSKEAQIVTNQSLPTLEAWKESLLHLQQIVLPASPSQELQAQSTDSMYFTFLLTPDSRTNIKQFILATLGVNISPLPQYPRSTANRGYFQQPWEYKSSQTSPQTPTGPQHWRKEGSGGAPQEGPWSRLEHQPHAEGQSYMSKPSPTADRASNTSSAYAGAQNPIYDTFGAGTDTSRPSTASVARTEAYGSHEGNAYGRPVADLGLAYGSRRPSAESTTQTPSRALGVHSILNPQAEPTEREPTEFRSIGQPQMSITTGPAERSPQIRKRTDPRSPPIEHAQPGSARAGRRVLTPRSPGVRAASLGARRNAMFHSTVQPLRQSRSPGGRTYTAEPGQYGSSEIPPLPSLAIATGSNLPNLMNNESSSQTSSRPIPGSPHRSLGSLQTHQADRSATAQPPYPRIEQQSPIYGYGHSQPPMQRSAVPRVLPAGLQGSYGHETQMHGPHEGYQAGQAPYQVQVNTEVPMVIPLDDQSASRLADEKRKRNAGASARFRARRKEKEKEASQTISGLQQELRDLIEDRDYYLGERNYYRDLAARHVPPAQLLQRPPSPHHRRPERPAMPVTAPTSTSGGSPEPFISEDPYRDYSEAGSSAQRRRTGDFQPSFTGTHTQSPSQPAYSTGFISQPPAPLHPLPPPAMTNAYAAPLRSLPHGPPPPSVTRSQSYDPFRRDPYDSNWHASR</sequence>
<feature type="compositionally biased region" description="Polar residues" evidence="1">
    <location>
        <begin position="178"/>
        <end position="196"/>
    </location>
</feature>
<feature type="compositionally biased region" description="Polar residues" evidence="1">
    <location>
        <begin position="641"/>
        <end position="663"/>
    </location>
</feature>
<evidence type="ECO:0000259" key="2">
    <source>
        <dbReference type="PROSITE" id="PS00036"/>
    </source>
</evidence>
<proteinExistence type="predicted"/>
<feature type="region of interest" description="Disordered" evidence="1">
    <location>
        <begin position="135"/>
        <end position="196"/>
    </location>
</feature>
<feature type="compositionally biased region" description="Polar residues" evidence="1">
    <location>
        <begin position="136"/>
        <end position="147"/>
    </location>
</feature>
<feature type="compositionally biased region" description="Polar residues" evidence="1">
    <location>
        <begin position="422"/>
        <end position="435"/>
    </location>
</feature>
<evidence type="ECO:0000313" key="4">
    <source>
        <dbReference type="Proteomes" id="UP001345691"/>
    </source>
</evidence>
<feature type="region of interest" description="Disordered" evidence="1">
    <location>
        <begin position="581"/>
        <end position="720"/>
    </location>
</feature>
<dbReference type="CDD" id="cd14705">
    <property type="entry name" value="bZIP_Zip1"/>
    <property type="match status" value="1"/>
</dbReference>
<protein>
    <recommendedName>
        <fullName evidence="2">BZIP domain-containing protein</fullName>
    </recommendedName>
</protein>
<dbReference type="Proteomes" id="UP001345691">
    <property type="component" value="Unassembled WGS sequence"/>
</dbReference>
<evidence type="ECO:0000313" key="3">
    <source>
        <dbReference type="EMBL" id="KAK5059421.1"/>
    </source>
</evidence>
<reference evidence="3 4" key="1">
    <citation type="submission" date="2023-08" db="EMBL/GenBank/DDBJ databases">
        <title>Black Yeasts Isolated from many extreme environments.</title>
        <authorList>
            <person name="Coleine C."/>
            <person name="Stajich J.E."/>
            <person name="Selbmann L."/>
        </authorList>
    </citation>
    <scope>NUCLEOTIDE SEQUENCE [LARGE SCALE GENOMIC DNA]</scope>
    <source>
        <strain evidence="3 4">CCFEE 6328</strain>
    </source>
</reference>
<feature type="compositionally biased region" description="Polar residues" evidence="1">
    <location>
        <begin position="392"/>
        <end position="411"/>
    </location>
</feature>
<accession>A0ABR0J9K4</accession>
<feature type="region of interest" description="Disordered" evidence="1">
    <location>
        <begin position="249"/>
        <end position="460"/>
    </location>
</feature>
<dbReference type="EMBL" id="JAVRRF010000012">
    <property type="protein sequence ID" value="KAK5059421.1"/>
    <property type="molecule type" value="Genomic_DNA"/>
</dbReference>
<feature type="region of interest" description="Disordered" evidence="1">
    <location>
        <begin position="512"/>
        <end position="548"/>
    </location>
</feature>
<feature type="compositionally biased region" description="Polar residues" evidence="1">
    <location>
        <begin position="352"/>
        <end position="364"/>
    </location>
</feature>
<feature type="compositionally biased region" description="Pro residues" evidence="1">
    <location>
        <begin position="666"/>
        <end position="677"/>
    </location>
</feature>
<dbReference type="PROSITE" id="PS00036">
    <property type="entry name" value="BZIP_BASIC"/>
    <property type="match status" value="1"/>
</dbReference>
<evidence type="ECO:0000256" key="1">
    <source>
        <dbReference type="SAM" id="MobiDB-lite"/>
    </source>
</evidence>
<feature type="domain" description="BZIP" evidence="2">
    <location>
        <begin position="521"/>
        <end position="535"/>
    </location>
</feature>